<dbReference type="RefSeq" id="WP_183352633.1">
    <property type="nucleotide sequence ID" value="NZ_JACHEO010000043.1"/>
</dbReference>
<dbReference type="PROSITE" id="PS51186">
    <property type="entry name" value="GNAT"/>
    <property type="match status" value="1"/>
</dbReference>
<dbReference type="EMBL" id="JACHEO010000043">
    <property type="protein sequence ID" value="MBB5349757.1"/>
    <property type="molecule type" value="Genomic_DNA"/>
</dbReference>
<keyword evidence="3" id="KW-0689">Ribosomal protein</keyword>
<dbReference type="Gene3D" id="3.40.630.30">
    <property type="match status" value="1"/>
</dbReference>
<reference evidence="3 4" key="1">
    <citation type="submission" date="2020-08" db="EMBL/GenBank/DDBJ databases">
        <title>Genomic Encyclopedia of Type Strains, Phase IV (KMG-IV): sequencing the most valuable type-strain genomes for metagenomic binning, comparative biology and taxonomic classification.</title>
        <authorList>
            <person name="Goeker M."/>
        </authorList>
    </citation>
    <scope>NUCLEOTIDE SEQUENCE [LARGE SCALE GENOMIC DNA]</scope>
    <source>
        <strain evidence="3 4">DSM 28570</strain>
    </source>
</reference>
<dbReference type="GO" id="GO:0008080">
    <property type="term" value="F:N-acetyltransferase activity"/>
    <property type="evidence" value="ECO:0007669"/>
    <property type="project" value="InterPro"/>
</dbReference>
<keyword evidence="1" id="KW-0808">Transferase</keyword>
<evidence type="ECO:0000313" key="4">
    <source>
        <dbReference type="Proteomes" id="UP000539642"/>
    </source>
</evidence>
<accession>A0A840UU83</accession>
<keyword evidence="3" id="KW-0687">Ribonucleoprotein</keyword>
<protein>
    <submittedName>
        <fullName evidence="3">Ribosomal protein S18 acetylase RimI-like enzyme</fullName>
    </submittedName>
</protein>
<evidence type="ECO:0000256" key="1">
    <source>
        <dbReference type="ARBA" id="ARBA00022679"/>
    </source>
</evidence>
<dbReference type="AlphaFoldDB" id="A0A840UU83"/>
<dbReference type="CDD" id="cd04301">
    <property type="entry name" value="NAT_SF"/>
    <property type="match status" value="1"/>
</dbReference>
<keyword evidence="4" id="KW-1185">Reference proteome</keyword>
<dbReference type="InterPro" id="IPR000182">
    <property type="entry name" value="GNAT_dom"/>
</dbReference>
<dbReference type="PANTHER" id="PTHR13947:SF37">
    <property type="entry name" value="LD18367P"/>
    <property type="match status" value="1"/>
</dbReference>
<organism evidence="3 4">
    <name type="scientific">Desulfoprunum benzoelyticum</name>
    <dbReference type="NCBI Taxonomy" id="1506996"/>
    <lineage>
        <taxon>Bacteria</taxon>
        <taxon>Pseudomonadati</taxon>
        <taxon>Thermodesulfobacteriota</taxon>
        <taxon>Desulfobulbia</taxon>
        <taxon>Desulfobulbales</taxon>
        <taxon>Desulfobulbaceae</taxon>
        <taxon>Desulfoprunum</taxon>
    </lineage>
</organism>
<dbReference type="PANTHER" id="PTHR13947">
    <property type="entry name" value="GNAT FAMILY N-ACETYLTRANSFERASE"/>
    <property type="match status" value="1"/>
</dbReference>
<gene>
    <name evidence="3" type="ORF">HNQ81_003520</name>
</gene>
<feature type="domain" description="N-acetyltransferase" evidence="2">
    <location>
        <begin position="3"/>
        <end position="159"/>
    </location>
</feature>
<evidence type="ECO:0000259" key="2">
    <source>
        <dbReference type="PROSITE" id="PS51186"/>
    </source>
</evidence>
<dbReference type="Pfam" id="PF00583">
    <property type="entry name" value="Acetyltransf_1"/>
    <property type="match status" value="1"/>
</dbReference>
<dbReference type="Proteomes" id="UP000539642">
    <property type="component" value="Unassembled WGS sequence"/>
</dbReference>
<dbReference type="InterPro" id="IPR016181">
    <property type="entry name" value="Acyl_CoA_acyltransferase"/>
</dbReference>
<name>A0A840UU83_9BACT</name>
<dbReference type="GO" id="GO:0005840">
    <property type="term" value="C:ribosome"/>
    <property type="evidence" value="ECO:0007669"/>
    <property type="project" value="UniProtKB-KW"/>
</dbReference>
<dbReference type="InterPro" id="IPR050769">
    <property type="entry name" value="NAT_camello-type"/>
</dbReference>
<sequence length="159" mass="18489">MEIVVNNPSPGDIGWLISIHGKLYAEQFNFDSNFEIAIAKKVLTFLEAPHTFNRLWIASTDNKRVGSIAVSLQHDQTAFVNFLLVKTQYRGYEIARKLLDKVISHSKDNDLETLRLETYSCLESARKLYSKYGFEIYKKNEAVQKYGRTFQQEFRKKTL</sequence>
<proteinExistence type="predicted"/>
<comment type="caution">
    <text evidence="3">The sequence shown here is derived from an EMBL/GenBank/DDBJ whole genome shotgun (WGS) entry which is preliminary data.</text>
</comment>
<dbReference type="SUPFAM" id="SSF55729">
    <property type="entry name" value="Acyl-CoA N-acyltransferases (Nat)"/>
    <property type="match status" value="1"/>
</dbReference>
<evidence type="ECO:0000313" key="3">
    <source>
        <dbReference type="EMBL" id="MBB5349757.1"/>
    </source>
</evidence>